<evidence type="ECO:0000313" key="2">
    <source>
        <dbReference type="Proteomes" id="UP000054549"/>
    </source>
</evidence>
<dbReference type="HOGENOM" id="CLU_1634938_0_0_1"/>
<dbReference type="EMBL" id="KN818236">
    <property type="protein sequence ID" value="KIL66487.1"/>
    <property type="molecule type" value="Genomic_DNA"/>
</dbReference>
<gene>
    <name evidence="1" type="ORF">M378DRAFT_160963</name>
</gene>
<evidence type="ECO:0000313" key="1">
    <source>
        <dbReference type="EMBL" id="KIL66487.1"/>
    </source>
</evidence>
<dbReference type="Proteomes" id="UP000054549">
    <property type="component" value="Unassembled WGS sequence"/>
</dbReference>
<reference evidence="1 2" key="1">
    <citation type="submission" date="2014-04" db="EMBL/GenBank/DDBJ databases">
        <title>Evolutionary Origins and Diversification of the Mycorrhizal Mutualists.</title>
        <authorList>
            <consortium name="DOE Joint Genome Institute"/>
            <consortium name="Mycorrhizal Genomics Consortium"/>
            <person name="Kohler A."/>
            <person name="Kuo A."/>
            <person name="Nagy L.G."/>
            <person name="Floudas D."/>
            <person name="Copeland A."/>
            <person name="Barry K.W."/>
            <person name="Cichocki N."/>
            <person name="Veneault-Fourrey C."/>
            <person name="LaButti K."/>
            <person name="Lindquist E.A."/>
            <person name="Lipzen A."/>
            <person name="Lundell T."/>
            <person name="Morin E."/>
            <person name="Murat C."/>
            <person name="Riley R."/>
            <person name="Ohm R."/>
            <person name="Sun H."/>
            <person name="Tunlid A."/>
            <person name="Henrissat B."/>
            <person name="Grigoriev I.V."/>
            <person name="Hibbett D.S."/>
            <person name="Martin F."/>
        </authorList>
    </citation>
    <scope>NUCLEOTIDE SEQUENCE [LARGE SCALE GENOMIC DNA]</scope>
    <source>
        <strain evidence="1 2">Koide BX008</strain>
    </source>
</reference>
<dbReference type="AlphaFoldDB" id="A0A0C2WXG1"/>
<organism evidence="1 2">
    <name type="scientific">Amanita muscaria (strain Koide BX008)</name>
    <dbReference type="NCBI Taxonomy" id="946122"/>
    <lineage>
        <taxon>Eukaryota</taxon>
        <taxon>Fungi</taxon>
        <taxon>Dikarya</taxon>
        <taxon>Basidiomycota</taxon>
        <taxon>Agaricomycotina</taxon>
        <taxon>Agaricomycetes</taxon>
        <taxon>Agaricomycetidae</taxon>
        <taxon>Agaricales</taxon>
        <taxon>Pluteineae</taxon>
        <taxon>Amanitaceae</taxon>
        <taxon>Amanita</taxon>
    </lineage>
</organism>
<keyword evidence="2" id="KW-1185">Reference proteome</keyword>
<dbReference type="InParanoid" id="A0A0C2WXG1"/>
<name>A0A0C2WXG1_AMAMK</name>
<accession>A0A0C2WXG1</accession>
<protein>
    <submittedName>
        <fullName evidence="1">Uncharacterized protein</fullName>
    </submittedName>
</protein>
<sequence>MHPMFEAGVTRIIEEQLVEDGLLSREDIEPAAPSAYSPDMTVGTPEAQHWIGELAGIVATLLPLALRGTPPLGPGQAAHSLDPTTGPPEAQHWIGTVVSVLGVILPIVMNGVPPPSGRAAYAVDHSVQRLPLQVQHGILSKLAELLKHPLLISTVKEVAEQL</sequence>
<proteinExistence type="predicted"/>